<reference evidence="1" key="2">
    <citation type="submission" date="2021-09" db="EMBL/GenBank/DDBJ databases">
        <authorList>
            <person name="Jia N."/>
            <person name="Wang J."/>
            <person name="Shi W."/>
            <person name="Du L."/>
            <person name="Sun Y."/>
            <person name="Zhan W."/>
            <person name="Jiang J."/>
            <person name="Wang Q."/>
            <person name="Zhang B."/>
            <person name="Ji P."/>
            <person name="Sakyi L.B."/>
            <person name="Cui X."/>
            <person name="Yuan T."/>
            <person name="Jiang B."/>
            <person name="Yang W."/>
            <person name="Lam T.T.-Y."/>
            <person name="Chang Q."/>
            <person name="Ding S."/>
            <person name="Wang X."/>
            <person name="Zhu J."/>
            <person name="Ruan X."/>
            <person name="Zhao L."/>
            <person name="Wei J."/>
            <person name="Que T."/>
            <person name="Du C."/>
            <person name="Cheng J."/>
            <person name="Dai P."/>
            <person name="Han X."/>
            <person name="Huang E."/>
            <person name="Gao Y."/>
            <person name="Liu J."/>
            <person name="Shao H."/>
            <person name="Ye R."/>
            <person name="Li L."/>
            <person name="Wei W."/>
            <person name="Wang X."/>
            <person name="Wang C."/>
            <person name="Huo Q."/>
            <person name="Li W."/>
            <person name="Guo W."/>
            <person name="Chen H."/>
            <person name="Chen S."/>
            <person name="Zhou L."/>
            <person name="Zhou L."/>
            <person name="Ni X."/>
            <person name="Tian J."/>
            <person name="Zhou Y."/>
            <person name="Sheng Y."/>
            <person name="Liu T."/>
            <person name="Pan Y."/>
            <person name="Xia L."/>
            <person name="Li J."/>
            <person name="Zhao F."/>
            <person name="Cao W."/>
        </authorList>
    </citation>
    <scope>NUCLEOTIDE SEQUENCE</scope>
    <source>
        <strain evidence="1">Rmic-2018</strain>
        <tissue evidence="1">Larvae</tissue>
    </source>
</reference>
<name>A0A9J6D0D4_RHIMP</name>
<evidence type="ECO:0000313" key="1">
    <source>
        <dbReference type="EMBL" id="KAH7964503.1"/>
    </source>
</evidence>
<keyword evidence="2" id="KW-1185">Reference proteome</keyword>
<comment type="caution">
    <text evidence="1">The sequence shown here is derived from an EMBL/GenBank/DDBJ whole genome shotgun (WGS) entry which is preliminary data.</text>
</comment>
<reference evidence="1" key="1">
    <citation type="journal article" date="2020" name="Cell">
        <title>Large-Scale Comparative Analyses of Tick Genomes Elucidate Their Genetic Diversity and Vector Capacities.</title>
        <authorList>
            <consortium name="Tick Genome and Microbiome Consortium (TIGMIC)"/>
            <person name="Jia N."/>
            <person name="Wang J."/>
            <person name="Shi W."/>
            <person name="Du L."/>
            <person name="Sun Y."/>
            <person name="Zhan W."/>
            <person name="Jiang J.F."/>
            <person name="Wang Q."/>
            <person name="Zhang B."/>
            <person name="Ji P."/>
            <person name="Bell-Sakyi L."/>
            <person name="Cui X.M."/>
            <person name="Yuan T.T."/>
            <person name="Jiang B.G."/>
            <person name="Yang W.F."/>
            <person name="Lam T.T."/>
            <person name="Chang Q.C."/>
            <person name="Ding S.J."/>
            <person name="Wang X.J."/>
            <person name="Zhu J.G."/>
            <person name="Ruan X.D."/>
            <person name="Zhao L."/>
            <person name="Wei J.T."/>
            <person name="Ye R.Z."/>
            <person name="Que T.C."/>
            <person name="Du C.H."/>
            <person name="Zhou Y.H."/>
            <person name="Cheng J.X."/>
            <person name="Dai P.F."/>
            <person name="Guo W.B."/>
            <person name="Han X.H."/>
            <person name="Huang E.J."/>
            <person name="Li L.F."/>
            <person name="Wei W."/>
            <person name="Gao Y.C."/>
            <person name="Liu J.Z."/>
            <person name="Shao H.Z."/>
            <person name="Wang X."/>
            <person name="Wang C.C."/>
            <person name="Yang T.C."/>
            <person name="Huo Q.B."/>
            <person name="Li W."/>
            <person name="Chen H.Y."/>
            <person name="Chen S.E."/>
            <person name="Zhou L.G."/>
            <person name="Ni X.B."/>
            <person name="Tian J.H."/>
            <person name="Sheng Y."/>
            <person name="Liu T."/>
            <person name="Pan Y.S."/>
            <person name="Xia L.Y."/>
            <person name="Li J."/>
            <person name="Zhao F."/>
            <person name="Cao W.C."/>
        </authorList>
    </citation>
    <scope>NUCLEOTIDE SEQUENCE</scope>
    <source>
        <strain evidence="1">Rmic-2018</strain>
    </source>
</reference>
<evidence type="ECO:0000313" key="2">
    <source>
        <dbReference type="Proteomes" id="UP000821866"/>
    </source>
</evidence>
<organism evidence="1 2">
    <name type="scientific">Rhipicephalus microplus</name>
    <name type="common">Cattle tick</name>
    <name type="synonym">Boophilus microplus</name>
    <dbReference type="NCBI Taxonomy" id="6941"/>
    <lineage>
        <taxon>Eukaryota</taxon>
        <taxon>Metazoa</taxon>
        <taxon>Ecdysozoa</taxon>
        <taxon>Arthropoda</taxon>
        <taxon>Chelicerata</taxon>
        <taxon>Arachnida</taxon>
        <taxon>Acari</taxon>
        <taxon>Parasitiformes</taxon>
        <taxon>Ixodida</taxon>
        <taxon>Ixodoidea</taxon>
        <taxon>Ixodidae</taxon>
        <taxon>Rhipicephalinae</taxon>
        <taxon>Rhipicephalus</taxon>
        <taxon>Boophilus</taxon>
    </lineage>
</organism>
<sequence>MVRTPKWLADPVFRFIRLDDKRLQRAIQRFNDDMCSYSTLDFIEMYKNTQPLFDAPHGDLATFYMDLPALFDAMMEHLNFQFHGIHEELSAVNNLYSLVKKAVPPEIAWKLCPLRVQAKTLFLILFFHFTFPRYHSQL</sequence>
<dbReference type="AlphaFoldDB" id="A0A9J6D0D4"/>
<accession>A0A9J6D0D4</accession>
<dbReference type="Proteomes" id="UP000821866">
    <property type="component" value="Unassembled WGS sequence"/>
</dbReference>
<protein>
    <submittedName>
        <fullName evidence="1">Uncharacterized protein</fullName>
    </submittedName>
</protein>
<dbReference type="VEuPathDB" id="VectorBase:LOC119186670"/>
<gene>
    <name evidence="1" type="ORF">HPB51_027257</name>
</gene>
<proteinExistence type="predicted"/>
<dbReference type="EMBL" id="JABSTU010003889">
    <property type="protein sequence ID" value="KAH7964503.1"/>
    <property type="molecule type" value="Genomic_DNA"/>
</dbReference>